<dbReference type="InterPro" id="IPR001437">
    <property type="entry name" value="Tscrpt_elong_fac_GreA/B_C"/>
</dbReference>
<dbReference type="Pfam" id="PF14760">
    <property type="entry name" value="Rnk_N"/>
    <property type="match status" value="1"/>
</dbReference>
<dbReference type="InterPro" id="IPR029462">
    <property type="entry name" value="Rnk_N"/>
</dbReference>
<organism evidence="3 4">
    <name type="scientific">Chelatococcus asaccharovorans</name>
    <dbReference type="NCBI Taxonomy" id="28210"/>
    <lineage>
        <taxon>Bacteria</taxon>
        <taxon>Pseudomonadati</taxon>
        <taxon>Pseudomonadota</taxon>
        <taxon>Alphaproteobacteria</taxon>
        <taxon>Hyphomicrobiales</taxon>
        <taxon>Chelatococcaceae</taxon>
        <taxon>Chelatococcus</taxon>
    </lineage>
</organism>
<dbReference type="SUPFAM" id="SSF54534">
    <property type="entry name" value="FKBP-like"/>
    <property type="match status" value="1"/>
</dbReference>
<dbReference type="Gene3D" id="3.10.50.30">
    <property type="entry name" value="Transcription elongation factor, GreA/GreB, C-terminal domain"/>
    <property type="match status" value="1"/>
</dbReference>
<dbReference type="InterPro" id="IPR036953">
    <property type="entry name" value="GreA/GreB_C_sf"/>
</dbReference>
<feature type="domain" description="Regulator of nucleoside diphosphate kinase N-terminal" evidence="2">
    <location>
        <begin position="12"/>
        <end position="52"/>
    </location>
</feature>
<dbReference type="GO" id="GO:0006354">
    <property type="term" value="P:DNA-templated transcription elongation"/>
    <property type="evidence" value="ECO:0007669"/>
    <property type="project" value="TreeGrafter"/>
</dbReference>
<dbReference type="OrthoDB" id="192847at2"/>
<dbReference type="GO" id="GO:0003677">
    <property type="term" value="F:DNA binding"/>
    <property type="evidence" value="ECO:0007669"/>
    <property type="project" value="InterPro"/>
</dbReference>
<dbReference type="PANTHER" id="PTHR30437:SF5">
    <property type="entry name" value="REGULATOR OF NUCLEOSIDE DIPHOSPHATE KINASE"/>
    <property type="match status" value="1"/>
</dbReference>
<evidence type="ECO:0000313" key="4">
    <source>
        <dbReference type="Proteomes" id="UP000248021"/>
    </source>
</evidence>
<dbReference type="GO" id="GO:0070063">
    <property type="term" value="F:RNA polymerase binding"/>
    <property type="evidence" value="ECO:0007669"/>
    <property type="project" value="InterPro"/>
</dbReference>
<reference evidence="3 4" key="1">
    <citation type="submission" date="2018-05" db="EMBL/GenBank/DDBJ databases">
        <title>Genomic Encyclopedia of Type Strains, Phase IV (KMG-IV): sequencing the most valuable type-strain genomes for metagenomic binning, comparative biology and taxonomic classification.</title>
        <authorList>
            <person name="Goeker M."/>
        </authorList>
    </citation>
    <scope>NUCLEOTIDE SEQUENCE [LARGE SCALE GENOMIC DNA]</scope>
    <source>
        <strain evidence="3 4">DSM 6462</strain>
    </source>
</reference>
<name>A0A2V3UIB9_9HYPH</name>
<dbReference type="GO" id="GO:0032784">
    <property type="term" value="P:regulation of DNA-templated transcription elongation"/>
    <property type="evidence" value="ECO:0007669"/>
    <property type="project" value="InterPro"/>
</dbReference>
<dbReference type="Pfam" id="PF01272">
    <property type="entry name" value="GreA_GreB"/>
    <property type="match status" value="1"/>
</dbReference>
<keyword evidence="3" id="KW-0418">Kinase</keyword>
<evidence type="ECO:0000259" key="2">
    <source>
        <dbReference type="Pfam" id="PF14760"/>
    </source>
</evidence>
<dbReference type="InterPro" id="IPR023459">
    <property type="entry name" value="Tscrpt_elong_fac_GreA/B_fam"/>
</dbReference>
<gene>
    <name evidence="3" type="ORF">C7450_101542</name>
</gene>
<feature type="domain" description="Transcription elongation factor GreA/GreB C-terminal" evidence="1">
    <location>
        <begin position="59"/>
        <end position="133"/>
    </location>
</feature>
<evidence type="ECO:0000313" key="3">
    <source>
        <dbReference type="EMBL" id="PXW64783.1"/>
    </source>
</evidence>
<proteinExistence type="predicted"/>
<keyword evidence="3" id="KW-0808">Transferase</keyword>
<dbReference type="GO" id="GO:0016301">
    <property type="term" value="F:kinase activity"/>
    <property type="evidence" value="ECO:0007669"/>
    <property type="project" value="UniProtKB-KW"/>
</dbReference>
<dbReference type="PANTHER" id="PTHR30437">
    <property type="entry name" value="TRANSCRIPTION ELONGATION FACTOR GREA"/>
    <property type="match status" value="1"/>
</dbReference>
<dbReference type="RefSeq" id="WP_110372817.1">
    <property type="nucleotide sequence ID" value="NZ_CAKNFM010000006.1"/>
</dbReference>
<accession>A0A2V3UIB9</accession>
<protein>
    <submittedName>
        <fullName evidence="3">Regulator of nucleoside diphosphate kinase</fullName>
    </submittedName>
</protein>
<comment type="caution">
    <text evidence="3">The sequence shown here is derived from an EMBL/GenBank/DDBJ whole genome shotgun (WGS) entry which is preliminary data.</text>
</comment>
<dbReference type="NCBIfam" id="NF004396">
    <property type="entry name" value="PRK05753.1"/>
    <property type="match status" value="1"/>
</dbReference>
<evidence type="ECO:0000259" key="1">
    <source>
        <dbReference type="Pfam" id="PF01272"/>
    </source>
</evidence>
<dbReference type="AlphaFoldDB" id="A0A2V3UIB9"/>
<sequence length="138" mass="14888">MSSTQAKKRRKPKIVVSEAEYDRLVGLATAALDRIPEVAEELLAEMDRASVVAEKSVPRNAVRMGSTVEYQTADGEKRRVTLVYPGDANIADGKISIMTPIGTALIGLSPGQSINWIARDGRQHELTVVAVEQPATTS</sequence>
<dbReference type="EMBL" id="QJJK01000001">
    <property type="protein sequence ID" value="PXW64783.1"/>
    <property type="molecule type" value="Genomic_DNA"/>
</dbReference>
<dbReference type="Proteomes" id="UP000248021">
    <property type="component" value="Unassembled WGS sequence"/>
</dbReference>
<keyword evidence="4" id="KW-1185">Reference proteome</keyword>
<dbReference type="Gene3D" id="1.10.286.20">
    <property type="match status" value="1"/>
</dbReference>